<dbReference type="Proteomes" id="UP001150603">
    <property type="component" value="Unassembled WGS sequence"/>
</dbReference>
<proteinExistence type="predicted"/>
<organism evidence="1 2">
    <name type="scientific">Linderina macrospora</name>
    <dbReference type="NCBI Taxonomy" id="4868"/>
    <lineage>
        <taxon>Eukaryota</taxon>
        <taxon>Fungi</taxon>
        <taxon>Fungi incertae sedis</taxon>
        <taxon>Zoopagomycota</taxon>
        <taxon>Kickxellomycotina</taxon>
        <taxon>Kickxellomycetes</taxon>
        <taxon>Kickxellales</taxon>
        <taxon>Kickxellaceae</taxon>
        <taxon>Linderina</taxon>
    </lineage>
</organism>
<dbReference type="EMBL" id="JANBPW010001573">
    <property type="protein sequence ID" value="KAJ1943973.1"/>
    <property type="molecule type" value="Genomic_DNA"/>
</dbReference>
<name>A0ACC1JAJ8_9FUNG</name>
<evidence type="ECO:0000313" key="2">
    <source>
        <dbReference type="Proteomes" id="UP001150603"/>
    </source>
</evidence>
<keyword evidence="2" id="KW-1185">Reference proteome</keyword>
<reference evidence="1" key="1">
    <citation type="submission" date="2022-07" db="EMBL/GenBank/DDBJ databases">
        <title>Phylogenomic reconstructions and comparative analyses of Kickxellomycotina fungi.</title>
        <authorList>
            <person name="Reynolds N.K."/>
            <person name="Stajich J.E."/>
            <person name="Barry K."/>
            <person name="Grigoriev I.V."/>
            <person name="Crous P."/>
            <person name="Smith M.E."/>
        </authorList>
    </citation>
    <scope>NUCLEOTIDE SEQUENCE</scope>
    <source>
        <strain evidence="1">NRRL 5244</strain>
    </source>
</reference>
<accession>A0ACC1JAJ8</accession>
<comment type="caution">
    <text evidence="1">The sequence shown here is derived from an EMBL/GenBank/DDBJ whole genome shotgun (WGS) entry which is preliminary data.</text>
</comment>
<gene>
    <name evidence="1" type="ORF">FBU59_002739</name>
</gene>
<sequence length="107" mass="12390">MRVKLREYHIDSSNIIHSQHIAHTINEFVVKAPYVRTFVRHLRGIKGVKVLKFFNPLRPTHAELSLAQRATFPGMYRQRVRMTFSDGVTSGPGFIAYAQDYVREFGL</sequence>
<protein>
    <submittedName>
        <fullName evidence="1">Uncharacterized protein</fullName>
    </submittedName>
</protein>
<evidence type="ECO:0000313" key="1">
    <source>
        <dbReference type="EMBL" id="KAJ1943973.1"/>
    </source>
</evidence>